<name>A0AAE0G3X3_9CHLO</name>
<dbReference type="Proteomes" id="UP001190700">
    <property type="component" value="Unassembled WGS sequence"/>
</dbReference>
<gene>
    <name evidence="1" type="ORF">CYMTET_20556</name>
</gene>
<dbReference type="AlphaFoldDB" id="A0AAE0G3X3"/>
<reference evidence="1 2" key="1">
    <citation type="journal article" date="2015" name="Genome Biol. Evol.">
        <title>Comparative Genomics of a Bacterivorous Green Alga Reveals Evolutionary Causalities and Consequences of Phago-Mixotrophic Mode of Nutrition.</title>
        <authorList>
            <person name="Burns J.A."/>
            <person name="Paasch A."/>
            <person name="Narechania A."/>
            <person name="Kim E."/>
        </authorList>
    </citation>
    <scope>NUCLEOTIDE SEQUENCE [LARGE SCALE GENOMIC DNA]</scope>
    <source>
        <strain evidence="1 2">PLY_AMNH</strain>
    </source>
</reference>
<proteinExistence type="predicted"/>
<evidence type="ECO:0000313" key="2">
    <source>
        <dbReference type="Proteomes" id="UP001190700"/>
    </source>
</evidence>
<comment type="caution">
    <text evidence="1">The sequence shown here is derived from an EMBL/GenBank/DDBJ whole genome shotgun (WGS) entry which is preliminary data.</text>
</comment>
<sequence length="68" mass="7166">MLQNITMASGDGLSFSASGALSFSQGDAEADSDRLQLLVMIPLLSSSPALGRRSLREDVLRGQKDGAR</sequence>
<keyword evidence="2" id="KW-1185">Reference proteome</keyword>
<accession>A0AAE0G3X3</accession>
<protein>
    <submittedName>
        <fullName evidence="1">Uncharacterized protein</fullName>
    </submittedName>
</protein>
<dbReference type="EMBL" id="LGRX02010025">
    <property type="protein sequence ID" value="KAK3271074.1"/>
    <property type="molecule type" value="Genomic_DNA"/>
</dbReference>
<organism evidence="1 2">
    <name type="scientific">Cymbomonas tetramitiformis</name>
    <dbReference type="NCBI Taxonomy" id="36881"/>
    <lineage>
        <taxon>Eukaryota</taxon>
        <taxon>Viridiplantae</taxon>
        <taxon>Chlorophyta</taxon>
        <taxon>Pyramimonadophyceae</taxon>
        <taxon>Pyramimonadales</taxon>
        <taxon>Pyramimonadaceae</taxon>
        <taxon>Cymbomonas</taxon>
    </lineage>
</organism>
<evidence type="ECO:0000313" key="1">
    <source>
        <dbReference type="EMBL" id="KAK3271074.1"/>
    </source>
</evidence>